<organism evidence="4 5">
    <name type="scientific">Rhododendron griersonianum</name>
    <dbReference type="NCBI Taxonomy" id="479676"/>
    <lineage>
        <taxon>Eukaryota</taxon>
        <taxon>Viridiplantae</taxon>
        <taxon>Streptophyta</taxon>
        <taxon>Embryophyta</taxon>
        <taxon>Tracheophyta</taxon>
        <taxon>Spermatophyta</taxon>
        <taxon>Magnoliopsida</taxon>
        <taxon>eudicotyledons</taxon>
        <taxon>Gunneridae</taxon>
        <taxon>Pentapetalae</taxon>
        <taxon>asterids</taxon>
        <taxon>Ericales</taxon>
        <taxon>Ericaceae</taxon>
        <taxon>Ericoideae</taxon>
        <taxon>Rhodoreae</taxon>
        <taxon>Rhododendron</taxon>
    </lineage>
</organism>
<comment type="caution">
    <text evidence="4">The sequence shown here is derived from an EMBL/GenBank/DDBJ whole genome shotgun (WGS) entry which is preliminary data.</text>
</comment>
<keyword evidence="1" id="KW-0677">Repeat</keyword>
<evidence type="ECO:0000313" key="5">
    <source>
        <dbReference type="Proteomes" id="UP000823749"/>
    </source>
</evidence>
<accession>A0AAV6LAH9</accession>
<feature type="region of interest" description="Disordered" evidence="3">
    <location>
        <begin position="273"/>
        <end position="318"/>
    </location>
</feature>
<evidence type="ECO:0000256" key="2">
    <source>
        <dbReference type="PROSITE-ProRule" id="PRU00708"/>
    </source>
</evidence>
<dbReference type="Pfam" id="PF20431">
    <property type="entry name" value="E_motif"/>
    <property type="match status" value="1"/>
</dbReference>
<feature type="compositionally biased region" description="Basic and acidic residues" evidence="3">
    <location>
        <begin position="295"/>
        <end position="306"/>
    </location>
</feature>
<dbReference type="Proteomes" id="UP000823749">
    <property type="component" value="Chromosome 2"/>
</dbReference>
<dbReference type="PANTHER" id="PTHR47926">
    <property type="entry name" value="PENTATRICOPEPTIDE REPEAT-CONTAINING PROTEIN"/>
    <property type="match status" value="1"/>
</dbReference>
<gene>
    <name evidence="4" type="ORF">RHGRI_004952</name>
</gene>
<feature type="compositionally biased region" description="Low complexity" evidence="3">
    <location>
        <begin position="187"/>
        <end position="200"/>
    </location>
</feature>
<dbReference type="InterPro" id="IPR046848">
    <property type="entry name" value="E_motif"/>
</dbReference>
<feature type="compositionally biased region" description="Low complexity" evidence="3">
    <location>
        <begin position="307"/>
        <end position="317"/>
    </location>
</feature>
<evidence type="ECO:0000313" key="4">
    <source>
        <dbReference type="EMBL" id="KAG5562078.1"/>
    </source>
</evidence>
<name>A0AAV6LAH9_9ERIC</name>
<feature type="compositionally biased region" description="Polar residues" evidence="3">
    <location>
        <begin position="275"/>
        <end position="291"/>
    </location>
</feature>
<dbReference type="GO" id="GO:0003723">
    <property type="term" value="F:RNA binding"/>
    <property type="evidence" value="ECO:0007669"/>
    <property type="project" value="InterPro"/>
</dbReference>
<keyword evidence="5" id="KW-1185">Reference proteome</keyword>
<evidence type="ECO:0000256" key="3">
    <source>
        <dbReference type="SAM" id="MobiDB-lite"/>
    </source>
</evidence>
<dbReference type="InterPro" id="IPR002885">
    <property type="entry name" value="PPR_rpt"/>
</dbReference>
<dbReference type="Pfam" id="PF01535">
    <property type="entry name" value="PPR"/>
    <property type="match status" value="2"/>
</dbReference>
<feature type="compositionally biased region" description="Basic and acidic residues" evidence="3">
    <location>
        <begin position="214"/>
        <end position="235"/>
    </location>
</feature>
<evidence type="ECO:0008006" key="6">
    <source>
        <dbReference type="Google" id="ProtNLM"/>
    </source>
</evidence>
<evidence type="ECO:0000256" key="1">
    <source>
        <dbReference type="ARBA" id="ARBA00022737"/>
    </source>
</evidence>
<protein>
    <recommendedName>
        <fullName evidence="6">Pentatricopeptide repeat-containing protein</fullName>
    </recommendedName>
</protein>
<proteinExistence type="predicted"/>
<dbReference type="PROSITE" id="PS51375">
    <property type="entry name" value="PPR"/>
    <property type="match status" value="1"/>
</dbReference>
<reference evidence="4" key="1">
    <citation type="submission" date="2020-08" db="EMBL/GenBank/DDBJ databases">
        <title>Plant Genome Project.</title>
        <authorList>
            <person name="Zhang R.-G."/>
        </authorList>
    </citation>
    <scope>NUCLEOTIDE SEQUENCE</scope>
    <source>
        <strain evidence="4">WSP0</strain>
        <tissue evidence="4">Leaf</tissue>
    </source>
</reference>
<feature type="region of interest" description="Disordered" evidence="3">
    <location>
        <begin position="187"/>
        <end position="235"/>
    </location>
</feature>
<dbReference type="EMBL" id="JACTNZ010000002">
    <property type="protein sequence ID" value="KAG5562078.1"/>
    <property type="molecule type" value="Genomic_DNA"/>
</dbReference>
<sequence length="410" mass="45753">MEHNYWCIRLHGYGEESLQLFHEMQERGEEPDSITFLAVLSACNHCGLVEEGKKLFDKAVRDHKTPPSIEHYACHIDLLRRAGEVEDACEVVTTMPMRPSMKIWSSLVSACKLHGKLEIAETLAHRLVELELENAANYTLLSMVYAESGRFLIATEKSSKIEGKVQLIVEGKRYMVSVEEEEFFRIVSSSKQGSSPGSEVSKPREEDDDVDSSSDDKEANGTKRNVSEKDNSAIERNEGVKGDLLINTKAHAVSLENTACHVKKDNQVLVAQGPEDQQTKVQKPAEISNQEGVEESSKKEKSHSTQDLDSVVQDSVDPGIASEEERISLLNKDHQSEAQVIKSAEVIRQQQEIETNALAVNSPVEIDSNVPVMYSWDEDDIKIPKTLSTLIRRAKSISQSVAFSELRQSC</sequence>
<feature type="repeat" description="PPR" evidence="2">
    <location>
        <begin position="32"/>
        <end position="66"/>
    </location>
</feature>
<dbReference type="Gene3D" id="1.25.40.10">
    <property type="entry name" value="Tetratricopeptide repeat domain"/>
    <property type="match status" value="1"/>
</dbReference>
<dbReference type="AlphaFoldDB" id="A0AAV6LAH9"/>
<dbReference type="InterPro" id="IPR011990">
    <property type="entry name" value="TPR-like_helical_dom_sf"/>
</dbReference>
<dbReference type="GO" id="GO:0009451">
    <property type="term" value="P:RNA modification"/>
    <property type="evidence" value="ECO:0007669"/>
    <property type="project" value="InterPro"/>
</dbReference>
<dbReference type="InterPro" id="IPR046960">
    <property type="entry name" value="PPR_At4g14850-like_plant"/>
</dbReference>